<feature type="region of interest" description="Disordered" evidence="1">
    <location>
        <begin position="216"/>
        <end position="238"/>
    </location>
</feature>
<feature type="compositionally biased region" description="Polar residues" evidence="1">
    <location>
        <begin position="178"/>
        <end position="194"/>
    </location>
</feature>
<feature type="compositionally biased region" description="Basic and acidic residues" evidence="1">
    <location>
        <begin position="75"/>
        <end position="86"/>
    </location>
</feature>
<dbReference type="AlphaFoldDB" id="M4NAZ0"/>
<organism evidence="2">
    <name type="scientific">Xanthomonas oryzae pv. oryzae</name>
    <dbReference type="NCBI Taxonomy" id="64187"/>
    <lineage>
        <taxon>Bacteria</taxon>
        <taxon>Pseudomonadati</taxon>
        <taxon>Pseudomonadota</taxon>
        <taxon>Gammaproteobacteria</taxon>
        <taxon>Lysobacterales</taxon>
        <taxon>Lysobacteraceae</taxon>
        <taxon>Xanthomonas</taxon>
    </lineage>
</organism>
<gene>
    <name evidence="2" type="primary">xopY</name>
</gene>
<name>M4NAZ0_XANOO</name>
<evidence type="ECO:0000313" key="2">
    <source>
        <dbReference type="EMBL" id="AGG86527.1"/>
    </source>
</evidence>
<proteinExistence type="predicted"/>
<sequence>MRPVQPNPAYSSRALHADEATPHAVSPASEEYRTVSEPALGRAPSRPAATNLPGGVRRHRNTQGPGLSPLGLMKRYGDQTQGHDGDSSVLPRPTAAEMLRGIQQMDRHRSNLDELCQFVEHLTLVPSHDGTTLDCDPTTAPPSSTAEALRLFDLNSRTPVPLDTLGTLVEGFGFGRPNETSQAAPAAPSENSDPSRLLRAIREKDPLLGERLASLVERREETTPPPPHDGRVGQSGYCGHAPAYSRNKSAIGRPAGCAMRAGDGERNNNRAHWQSVFRRLS</sequence>
<feature type="region of interest" description="Disordered" evidence="1">
    <location>
        <begin position="1"/>
        <end position="91"/>
    </location>
</feature>
<protein>
    <submittedName>
        <fullName evidence="2">T3SS effector protein</fullName>
    </submittedName>
</protein>
<feature type="region of interest" description="Disordered" evidence="1">
    <location>
        <begin position="173"/>
        <end position="195"/>
    </location>
</feature>
<accession>M4NAZ0</accession>
<dbReference type="EMBL" id="KC522604">
    <property type="protein sequence ID" value="AGG86527.1"/>
    <property type="molecule type" value="Genomic_DNA"/>
</dbReference>
<reference evidence="2" key="1">
    <citation type="submission" date="2013-01" db="EMBL/GenBank/DDBJ databases">
        <title>XopY T3SS effector nucleotide full length sequence from Indian strain ITCCBB0001.</title>
        <authorList>
            <person name="Mondal K.K."/>
            <person name="Junaid A."/>
            <person name="Verma G."/>
        </authorList>
    </citation>
    <scope>NUCLEOTIDE SEQUENCE</scope>
    <source>
        <strain evidence="2">ITCCBB0001</strain>
    </source>
</reference>
<evidence type="ECO:0000256" key="1">
    <source>
        <dbReference type="SAM" id="MobiDB-lite"/>
    </source>
</evidence>